<dbReference type="OrthoDB" id="6009118at2"/>
<comment type="caution">
    <text evidence="1">The sequence shown here is derived from an EMBL/GenBank/DDBJ whole genome shotgun (WGS) entry which is preliminary data.</text>
</comment>
<dbReference type="EMBL" id="LNTA01000001">
    <property type="protein sequence ID" value="KWV17171.1"/>
    <property type="molecule type" value="Genomic_DNA"/>
</dbReference>
<reference evidence="1 2" key="1">
    <citation type="submission" date="2015-11" db="EMBL/GenBank/DDBJ databases">
        <title>Long Read and Single Molecule DNA Sequencing Simplifies Genome Assembly and TAL Effector Gene Analysis of Xanthomonas translucens.</title>
        <authorList>
            <person name="Peng Z."/>
            <person name="Hu Y."/>
            <person name="Xie J."/>
            <person name="Potnis N."/>
            <person name="Akhunova A."/>
            <person name="Jones J."/>
            <person name="Liu Z."/>
            <person name="White F."/>
            <person name="Liu S."/>
        </authorList>
    </citation>
    <scope>NUCLEOTIDE SEQUENCE [LARGE SCALE GENOMIC DNA]</scope>
    <source>
        <strain evidence="1 2">B1</strain>
    </source>
</reference>
<name>A0A109HRV3_XANCT</name>
<organism evidence="1 2">
    <name type="scientific">Xanthomonas campestris pv. translucens</name>
    <dbReference type="NCBI Taxonomy" id="343"/>
    <lineage>
        <taxon>Bacteria</taxon>
        <taxon>Pseudomonadati</taxon>
        <taxon>Pseudomonadota</taxon>
        <taxon>Gammaproteobacteria</taxon>
        <taxon>Lysobacterales</taxon>
        <taxon>Lysobacteraceae</taxon>
        <taxon>Xanthomonas</taxon>
        <taxon>Xanthomonas translucens group</taxon>
    </lineage>
</organism>
<sequence length="73" mass="8136">MSAQILQFPIQDSYDKHQVSHVHKLAVELGHDPKQAVRDFIAAGCPNAQRNELAERARRARMQITTTDGPEAA</sequence>
<dbReference type="AlphaFoldDB" id="A0A109HRV3"/>
<evidence type="ECO:0000313" key="1">
    <source>
        <dbReference type="EMBL" id="KWV17171.1"/>
    </source>
</evidence>
<dbReference type="RefSeq" id="WP_058364315.1">
    <property type="nucleotide sequence ID" value="NZ_LNTA01000001.1"/>
</dbReference>
<evidence type="ECO:0000313" key="2">
    <source>
        <dbReference type="Proteomes" id="UP000055854"/>
    </source>
</evidence>
<accession>A0A109HRV3</accession>
<dbReference type="Proteomes" id="UP000055854">
    <property type="component" value="Unassembled WGS sequence"/>
</dbReference>
<gene>
    <name evidence="1" type="ORF">ATB53_00385</name>
</gene>
<evidence type="ECO:0008006" key="3">
    <source>
        <dbReference type="Google" id="ProtNLM"/>
    </source>
</evidence>
<protein>
    <recommendedName>
        <fullName evidence="3">DNA-binding protein</fullName>
    </recommendedName>
</protein>
<proteinExistence type="predicted"/>